<evidence type="ECO:0000313" key="2">
    <source>
        <dbReference type="Proteomes" id="UP001220022"/>
    </source>
</evidence>
<reference evidence="1 2" key="1">
    <citation type="submission" date="2023-03" db="EMBL/GenBank/DDBJ databases">
        <title>Draft genome sequence of type strain Streptomyces ferralitis JCM 14344.</title>
        <authorList>
            <person name="Klaysubun C."/>
            <person name="Duangmal K."/>
        </authorList>
    </citation>
    <scope>NUCLEOTIDE SEQUENCE [LARGE SCALE GENOMIC DNA]</scope>
    <source>
        <strain evidence="1 2">JCM 14344</strain>
    </source>
</reference>
<proteinExistence type="predicted"/>
<dbReference type="InterPro" id="IPR027417">
    <property type="entry name" value="P-loop_NTPase"/>
</dbReference>
<protein>
    <submittedName>
        <fullName evidence="1">ATP-binding protein</fullName>
    </submittedName>
</protein>
<organism evidence="1 2">
    <name type="scientific">Streptantibioticus ferralitis</name>
    <dbReference type="NCBI Taxonomy" id="236510"/>
    <lineage>
        <taxon>Bacteria</taxon>
        <taxon>Bacillati</taxon>
        <taxon>Actinomycetota</taxon>
        <taxon>Actinomycetes</taxon>
        <taxon>Kitasatosporales</taxon>
        <taxon>Streptomycetaceae</taxon>
        <taxon>Streptantibioticus</taxon>
    </lineage>
</organism>
<dbReference type="SUPFAM" id="SSF52540">
    <property type="entry name" value="P-loop containing nucleoside triphosphate hydrolases"/>
    <property type="match status" value="1"/>
</dbReference>
<dbReference type="EMBL" id="JARHTQ010000001">
    <property type="protein sequence ID" value="MDF2254316.1"/>
    <property type="molecule type" value="Genomic_DNA"/>
</dbReference>
<name>A0ABT5YRV8_9ACTN</name>
<keyword evidence="1" id="KW-0547">Nucleotide-binding</keyword>
<keyword evidence="1" id="KW-0067">ATP-binding</keyword>
<dbReference type="Proteomes" id="UP001220022">
    <property type="component" value="Unassembled WGS sequence"/>
</dbReference>
<evidence type="ECO:0000313" key="1">
    <source>
        <dbReference type="EMBL" id="MDF2254316.1"/>
    </source>
</evidence>
<dbReference type="RefSeq" id="WP_275806508.1">
    <property type="nucleotide sequence ID" value="NZ_BAAANM010000005.1"/>
</dbReference>
<keyword evidence="2" id="KW-1185">Reference proteome</keyword>
<sequence length="1190" mass="129266">MTANTAQLPAGIALVGSELRSTNLERDVRERHLNAPYVGARALDVLERITSALESPRRTRAWSFTGPYGSGKSTLSNLIDALLGHDKTRRADAEKAVAATSPRTATRLSRVRDEVAEGGFLGAVATASREPLAATIYRALRTAAERRWKTRLPKAIAQAFATCEQRDVPSADSLMDAVTALCNTAPVLLIIDEFGKTLEYLAAAGDTGDADSDVFLLQLLAEKGAGPSGLPLFMLTLQHLAFTDYAARSSSIQTQEWAKIQGRFEDITFAPNLGDAVHLLRRRLDHSLVTESGRSLIETQAQAAAVAWMQHGLNPVVDISEQMFADLYPLHPLTVVASPLIAAQIGQHDRSLTGFLSSDEPNTVRRSLETLAGEAPERACTIRLPQLYDYFFASGRTTIIASAKASRWLEVDMRLSEAHGLAAEDQDVLKTIGILNLIDVDGLLRATPSMIHFALQDPADAADPERFTALQERLDKLVEDGFVVHRSYSNEYRVWQGTDFDIDAGVKANAIGVKPADVVAYLSKHLGTVLPEAVVAGKHSQQTGMLRYFQTAVSPTGEKIVGPEVVKDPADGLMVFHLGTTDTLPAINSPLPALVGTTENPERVLQAGIDLVALEELLDDDTIDYVAAREITERIAEISDSIGTLLDRAFNPQSPQSTWRLWHVGAETGNTPDAVIEARSYSNLVSQACERVFPSTPHIRNEMAGRHQLTSNGARARRELLTAMIQRSGHPLCGFDEKGYSAERAMYHGVVEYLGLHRFAGEATNGIDGDSILTHGISRPTPDTNPSVMPVWEALDQALTGAKRPTPIVDIYHQLMAPPYGVKAGVVPVLVVAALILRAEDIALFEEGNYCPRLSPELVERLNVPYPDRFTVKATPVGRGQRRLVVDGLAKALQVDLPRSRSARNPLLLAVTRTILERVMVLDPYTRQTRRLGAQALAIRGLLSRATDPDELIFATLPKALGFPVIATDATKDEESARAYVSALTTALDDISGAAAALRREVAGKLGKEFRLPSDIRELRAGLTERLRGFADAPLELSLQGFVSRVLNENLPDEDWLDPIVIRLANKALGDWTDADVESFPRKAREVARALDRVGHLYEVHQAPAVTPSVPAPARQIETRLLTLTTSEGAEESALIHVPKQSRHVADELVVSVIRQAEEALGPDGARILLAALAERLAATGGDTAIARKE</sequence>
<comment type="caution">
    <text evidence="1">The sequence shown here is derived from an EMBL/GenBank/DDBJ whole genome shotgun (WGS) entry which is preliminary data.</text>
</comment>
<gene>
    <name evidence="1" type="ORF">P2L57_00820</name>
</gene>
<dbReference type="GO" id="GO:0005524">
    <property type="term" value="F:ATP binding"/>
    <property type="evidence" value="ECO:0007669"/>
    <property type="project" value="UniProtKB-KW"/>
</dbReference>
<accession>A0ABT5YRV8</accession>